<evidence type="ECO:0000256" key="1">
    <source>
        <dbReference type="SAM" id="Phobius"/>
    </source>
</evidence>
<feature type="transmembrane region" description="Helical" evidence="1">
    <location>
        <begin position="6"/>
        <end position="25"/>
    </location>
</feature>
<dbReference type="GO" id="GO:0005886">
    <property type="term" value="C:plasma membrane"/>
    <property type="evidence" value="ECO:0007669"/>
    <property type="project" value="TreeGrafter"/>
</dbReference>
<dbReference type="KEGG" id="lcu:PL11_006455"/>
<protein>
    <submittedName>
        <fullName evidence="3">Prepilin peptidase</fullName>
    </submittedName>
</protein>
<dbReference type="GO" id="GO:0006465">
    <property type="term" value="P:signal peptide processing"/>
    <property type="evidence" value="ECO:0007669"/>
    <property type="project" value="TreeGrafter"/>
</dbReference>
<feature type="domain" description="Prepilin peptidase A24 N-terminal" evidence="2">
    <location>
        <begin position="9"/>
        <end position="89"/>
    </location>
</feature>
<feature type="transmembrane region" description="Helical" evidence="1">
    <location>
        <begin position="123"/>
        <end position="146"/>
    </location>
</feature>
<dbReference type="InterPro" id="IPR050882">
    <property type="entry name" value="Prepilin_peptidase/N-MTase"/>
</dbReference>
<feature type="transmembrane region" description="Helical" evidence="1">
    <location>
        <begin position="79"/>
        <end position="103"/>
    </location>
</feature>
<proteinExistence type="predicted"/>
<dbReference type="Pfam" id="PF06750">
    <property type="entry name" value="A24_N_bact"/>
    <property type="match status" value="1"/>
</dbReference>
<dbReference type="Proteomes" id="UP000030361">
    <property type="component" value="Chromosome"/>
</dbReference>
<feature type="transmembrane region" description="Helical" evidence="1">
    <location>
        <begin position="207"/>
        <end position="225"/>
    </location>
</feature>
<dbReference type="GO" id="GO:0004190">
    <property type="term" value="F:aspartic-type endopeptidase activity"/>
    <property type="evidence" value="ECO:0007669"/>
    <property type="project" value="TreeGrafter"/>
</dbReference>
<gene>
    <name evidence="3" type="ORF">PL11_006455</name>
</gene>
<dbReference type="InterPro" id="IPR010627">
    <property type="entry name" value="Prepilin_pept_A24_N"/>
</dbReference>
<evidence type="ECO:0000313" key="4">
    <source>
        <dbReference type="Proteomes" id="UP000030361"/>
    </source>
</evidence>
<name>A0A1S6QJ06_9LACO</name>
<dbReference type="PANTHER" id="PTHR30487:SF0">
    <property type="entry name" value="PREPILIN LEADER PEPTIDASE_N-METHYLTRANSFERASE-RELATED"/>
    <property type="match status" value="1"/>
</dbReference>
<dbReference type="EMBL" id="CP018906">
    <property type="protein sequence ID" value="AQW21592.1"/>
    <property type="molecule type" value="Genomic_DNA"/>
</dbReference>
<keyword evidence="1" id="KW-0812">Transmembrane</keyword>
<feature type="transmembrane region" description="Helical" evidence="1">
    <location>
        <begin position="167"/>
        <end position="195"/>
    </location>
</feature>
<sequence>MIMSLFAFILGSSLASFLCVVVTRLKRNESIIFPQSHCDNCQTVLHTWELIPVLSYITLRGKCSNCSAKIPKIGFIAEISLGTLFILATHAVSPISAAIIFTWLTLLTLEDLSDQQLYQWETLGFMITASFISPNPFVFIGFIWTLSLIITRINYRERFIGNADIEIVLAFFLIVGNLTTLIIIFIACILALLFLCCLKNYRYKLPFIPFLSIAFIITTTALNIFSEQNFMYKKSIEIISRCFSW</sequence>
<keyword evidence="1" id="KW-0472">Membrane</keyword>
<accession>A0A1S6QJ06</accession>
<dbReference type="OrthoDB" id="9789291at2"/>
<evidence type="ECO:0000259" key="2">
    <source>
        <dbReference type="Pfam" id="PF06750"/>
    </source>
</evidence>
<reference evidence="3 4" key="1">
    <citation type="journal article" date="2015" name="Genome Announc.">
        <title>Genome Sequence of Lactobacillus curieae CCTCC M 2011381T, a Novel Producer of Gamma-aminobutyric Acid.</title>
        <authorList>
            <person name="Wang Y."/>
            <person name="Wang Y."/>
            <person name="Lang C."/>
            <person name="Wei D."/>
            <person name="Xu P."/>
            <person name="Xie J."/>
        </authorList>
    </citation>
    <scope>NUCLEOTIDE SEQUENCE [LARGE SCALE GENOMIC DNA]</scope>
    <source>
        <strain evidence="3 4">CCTCC M 2011381</strain>
    </source>
</reference>
<keyword evidence="1" id="KW-1133">Transmembrane helix</keyword>
<evidence type="ECO:0000313" key="3">
    <source>
        <dbReference type="EMBL" id="AQW21592.1"/>
    </source>
</evidence>
<dbReference type="PANTHER" id="PTHR30487">
    <property type="entry name" value="TYPE 4 PREPILIN-LIKE PROTEINS LEADER PEPTIDE-PROCESSING ENZYME"/>
    <property type="match status" value="1"/>
</dbReference>
<dbReference type="AlphaFoldDB" id="A0A1S6QJ06"/>
<organism evidence="3 4">
    <name type="scientific">Lentilactobacillus curieae</name>
    <dbReference type="NCBI Taxonomy" id="1138822"/>
    <lineage>
        <taxon>Bacteria</taxon>
        <taxon>Bacillati</taxon>
        <taxon>Bacillota</taxon>
        <taxon>Bacilli</taxon>
        <taxon>Lactobacillales</taxon>
        <taxon>Lactobacillaceae</taxon>
        <taxon>Lentilactobacillus</taxon>
    </lineage>
</organism>
<dbReference type="RefSeq" id="WP_052127833.1">
    <property type="nucleotide sequence ID" value="NZ_CP018906.1"/>
</dbReference>
<keyword evidence="4" id="KW-1185">Reference proteome</keyword>